<proteinExistence type="predicted"/>
<keyword evidence="1" id="KW-0472">Membrane</keyword>
<keyword evidence="1" id="KW-0812">Transmembrane</keyword>
<name>A0A328NBP7_9ACTN</name>
<protein>
    <submittedName>
        <fullName evidence="2">Uncharacterized protein</fullName>
    </submittedName>
</protein>
<dbReference type="EMBL" id="PYAG01000041">
    <property type="protein sequence ID" value="RAO26449.1"/>
    <property type="molecule type" value="Genomic_DNA"/>
</dbReference>
<comment type="caution">
    <text evidence="2">The sequence shown here is derived from an EMBL/GenBank/DDBJ whole genome shotgun (WGS) entry which is preliminary data.</text>
</comment>
<reference evidence="2 3" key="1">
    <citation type="submission" date="2018-03" db="EMBL/GenBank/DDBJ databases">
        <title>Defining the species Micromonospora saelicesensis and Micromonospora noduli under the framework of genomics.</title>
        <authorList>
            <person name="Riesco R."/>
            <person name="Trujillo M.E."/>
        </authorList>
    </citation>
    <scope>NUCLEOTIDE SEQUENCE [LARGE SCALE GENOMIC DNA]</scope>
    <source>
        <strain evidence="2 3">PSN13</strain>
    </source>
</reference>
<evidence type="ECO:0000256" key="1">
    <source>
        <dbReference type="SAM" id="Phobius"/>
    </source>
</evidence>
<evidence type="ECO:0000313" key="2">
    <source>
        <dbReference type="EMBL" id="RAO26449.1"/>
    </source>
</evidence>
<keyword evidence="1" id="KW-1133">Transmembrane helix</keyword>
<gene>
    <name evidence="2" type="ORF">PSN13_06477</name>
</gene>
<sequence length="202" mass="22159">MTTVLPDQDIDLVLAEQVAEFDRVVALAEAMTPDRVDHYQKIYSRHWDSSINRIGRRAYKQLRNAGRATIDVDDALDSLCGIVGGATDVALAVLARDLIPAEDYERLTRWWSAAGLPLSGPPPVRYVRPAQPAVRVSWVCGGAAVLLASSGTYAVWQGWLTFQSRFLPLLVAVLFLLGVGALVFRNAADQIDRNDTPADQEV</sequence>
<feature type="transmembrane region" description="Helical" evidence="1">
    <location>
        <begin position="162"/>
        <end position="184"/>
    </location>
</feature>
<dbReference type="AlphaFoldDB" id="A0A328NBP7"/>
<organism evidence="2 3">
    <name type="scientific">Micromonospora saelicesensis</name>
    <dbReference type="NCBI Taxonomy" id="285676"/>
    <lineage>
        <taxon>Bacteria</taxon>
        <taxon>Bacillati</taxon>
        <taxon>Actinomycetota</taxon>
        <taxon>Actinomycetes</taxon>
        <taxon>Micromonosporales</taxon>
        <taxon>Micromonosporaceae</taxon>
        <taxon>Micromonospora</taxon>
    </lineage>
</organism>
<feature type="transmembrane region" description="Helical" evidence="1">
    <location>
        <begin position="136"/>
        <end position="156"/>
    </location>
</feature>
<dbReference type="Proteomes" id="UP000249419">
    <property type="component" value="Unassembled WGS sequence"/>
</dbReference>
<accession>A0A328NBP7</accession>
<dbReference type="RefSeq" id="WP_146766410.1">
    <property type="nucleotide sequence ID" value="NZ_PYAG01000041.1"/>
</dbReference>
<evidence type="ECO:0000313" key="3">
    <source>
        <dbReference type="Proteomes" id="UP000249419"/>
    </source>
</evidence>